<keyword evidence="5" id="KW-0496">Mitochondrion</keyword>
<sequence length="191" mass="22262">MLRILARTASSSLMRNIKPNGALNILSQPSKTLIAHCSSGYFRQFSILSCLTPTNNGSALLSKSTTISNSLVQPKISQSFPLQDQTRSVTKFSLRKGKRKSIKAVIKRFYRLNWGIWIRTRTGRHKKMWKKSASRRAKLRQHVFVNGSQSWFLDKCVTKFWRKPKYYVDDIYEPYHERPEFFVTKNTKIVK</sequence>
<gene>
    <name evidence="9" type="primary">CSON001071</name>
</gene>
<evidence type="ECO:0000256" key="6">
    <source>
        <dbReference type="ARBA" id="ARBA00023274"/>
    </source>
</evidence>
<dbReference type="InterPro" id="IPR019338">
    <property type="entry name" value="Ribosomal_bL35m"/>
</dbReference>
<dbReference type="OMA" id="CNGAQSK"/>
<proteinExistence type="inferred from homology"/>
<organism evidence="9">
    <name type="scientific">Culicoides sonorensis</name>
    <name type="common">Biting midge</name>
    <dbReference type="NCBI Taxonomy" id="179676"/>
    <lineage>
        <taxon>Eukaryota</taxon>
        <taxon>Metazoa</taxon>
        <taxon>Ecdysozoa</taxon>
        <taxon>Arthropoda</taxon>
        <taxon>Hexapoda</taxon>
        <taxon>Insecta</taxon>
        <taxon>Pterygota</taxon>
        <taxon>Neoptera</taxon>
        <taxon>Endopterygota</taxon>
        <taxon>Diptera</taxon>
        <taxon>Nematocera</taxon>
        <taxon>Chironomoidea</taxon>
        <taxon>Ceratopogonidae</taxon>
        <taxon>Ceratopogoninae</taxon>
        <taxon>Culicoides</taxon>
        <taxon>Monoculicoides</taxon>
    </lineage>
</organism>
<dbReference type="GO" id="GO:0003735">
    <property type="term" value="F:structural constituent of ribosome"/>
    <property type="evidence" value="ECO:0007669"/>
    <property type="project" value="InterPro"/>
</dbReference>
<protein>
    <recommendedName>
        <fullName evidence="7">Large ribosomal subunit protein bL35m</fullName>
    </recommendedName>
    <alternativeName>
        <fullName evidence="8">39S ribosomal protein L35, mitochondrial</fullName>
    </alternativeName>
</protein>
<evidence type="ECO:0000256" key="5">
    <source>
        <dbReference type="ARBA" id="ARBA00023128"/>
    </source>
</evidence>
<evidence type="ECO:0000256" key="2">
    <source>
        <dbReference type="ARBA" id="ARBA00006598"/>
    </source>
</evidence>
<dbReference type="VEuPathDB" id="VectorBase:CSON001071"/>
<keyword evidence="4" id="KW-0689">Ribosomal protein</keyword>
<reference evidence="9" key="1">
    <citation type="submission" date="2018-07" db="EMBL/GenBank/DDBJ databases">
        <authorList>
            <person name="Quirk P.G."/>
            <person name="Krulwich T.A."/>
        </authorList>
    </citation>
    <scope>NUCLEOTIDE SEQUENCE</scope>
</reference>
<keyword evidence="3" id="KW-0809">Transit peptide</keyword>
<dbReference type="AlphaFoldDB" id="A0A336MGC3"/>
<evidence type="ECO:0000256" key="7">
    <source>
        <dbReference type="ARBA" id="ARBA00035273"/>
    </source>
</evidence>
<dbReference type="GO" id="GO:0006412">
    <property type="term" value="P:translation"/>
    <property type="evidence" value="ECO:0007669"/>
    <property type="project" value="InterPro"/>
</dbReference>
<dbReference type="GO" id="GO:1990904">
    <property type="term" value="C:ribonucleoprotein complex"/>
    <property type="evidence" value="ECO:0007669"/>
    <property type="project" value="UniProtKB-KW"/>
</dbReference>
<evidence type="ECO:0000256" key="1">
    <source>
        <dbReference type="ARBA" id="ARBA00004173"/>
    </source>
</evidence>
<dbReference type="EMBL" id="UFQT01001170">
    <property type="protein sequence ID" value="SSX29246.1"/>
    <property type="molecule type" value="Genomic_DNA"/>
</dbReference>
<evidence type="ECO:0000256" key="3">
    <source>
        <dbReference type="ARBA" id="ARBA00022946"/>
    </source>
</evidence>
<accession>A0A336MGC3</accession>
<keyword evidence="6" id="KW-0687">Ribonucleoprotein</keyword>
<dbReference type="InterPro" id="IPR021137">
    <property type="entry name" value="Ribosomal_bL35-like"/>
</dbReference>
<dbReference type="GO" id="GO:0005739">
    <property type="term" value="C:mitochondrion"/>
    <property type="evidence" value="ECO:0007669"/>
    <property type="project" value="UniProtKB-SubCell"/>
</dbReference>
<evidence type="ECO:0000256" key="4">
    <source>
        <dbReference type="ARBA" id="ARBA00022980"/>
    </source>
</evidence>
<dbReference type="PANTHER" id="PTHR15909">
    <property type="entry name" value="39S RIBOSOMAL PROTEIN L35, MITOCHONDRIAL"/>
    <property type="match status" value="1"/>
</dbReference>
<dbReference type="PANTHER" id="PTHR15909:SF0">
    <property type="entry name" value="LARGE RIBOSOMAL SUBUNIT PROTEIN BL35M"/>
    <property type="match status" value="1"/>
</dbReference>
<dbReference type="GO" id="GO:0005840">
    <property type="term" value="C:ribosome"/>
    <property type="evidence" value="ECO:0007669"/>
    <property type="project" value="UniProtKB-KW"/>
</dbReference>
<evidence type="ECO:0000313" key="9">
    <source>
        <dbReference type="EMBL" id="SSX29246.1"/>
    </source>
</evidence>
<name>A0A336MGC3_CULSO</name>
<dbReference type="InterPro" id="IPR037229">
    <property type="entry name" value="Ribosomal_bL35_sf"/>
</dbReference>
<comment type="similarity">
    <text evidence="2">Belongs to the bacterial ribosomal protein bL35 family.</text>
</comment>
<dbReference type="SUPFAM" id="SSF143034">
    <property type="entry name" value="L35p-like"/>
    <property type="match status" value="1"/>
</dbReference>
<dbReference type="Pfam" id="PF01632">
    <property type="entry name" value="Ribosomal_L35p"/>
    <property type="match status" value="1"/>
</dbReference>
<evidence type="ECO:0000256" key="8">
    <source>
        <dbReference type="ARBA" id="ARBA00035418"/>
    </source>
</evidence>
<comment type="subcellular location">
    <subcellularLocation>
        <location evidence="1">Mitochondrion</location>
    </subcellularLocation>
</comment>